<evidence type="ECO:0000259" key="3">
    <source>
        <dbReference type="SMART" id="SM00703"/>
    </source>
</evidence>
<keyword evidence="1" id="KW-1133">Transmembrane helix</keyword>
<keyword evidence="1" id="KW-0472">Membrane</keyword>
<keyword evidence="1" id="KW-0812">Transmembrane</keyword>
<evidence type="ECO:0000256" key="1">
    <source>
        <dbReference type="SAM" id="Phobius"/>
    </source>
</evidence>
<feature type="transmembrane region" description="Helical" evidence="1">
    <location>
        <begin position="467"/>
        <end position="485"/>
    </location>
</feature>
<comment type="caution">
    <text evidence="4">The sequence shown here is derived from an EMBL/GenBank/DDBJ whole genome shotgun (WGS) entry which is preliminary data.</text>
</comment>
<feature type="transmembrane region" description="Helical" evidence="1">
    <location>
        <begin position="185"/>
        <end position="208"/>
    </location>
</feature>
<evidence type="ECO:0000313" key="4">
    <source>
        <dbReference type="EMBL" id="KAL3271384.1"/>
    </source>
</evidence>
<dbReference type="PANTHER" id="PTHR11161:SF0">
    <property type="entry name" value="O-ACYLTRANSFERASE LIKE PROTEIN"/>
    <property type="match status" value="1"/>
</dbReference>
<feature type="transmembrane region" description="Helical" evidence="1">
    <location>
        <begin position="608"/>
        <end position="632"/>
    </location>
</feature>
<feature type="transmembrane region" description="Helical" evidence="1">
    <location>
        <begin position="335"/>
        <end position="355"/>
    </location>
</feature>
<feature type="transmembrane region" description="Helical" evidence="1">
    <location>
        <begin position="251"/>
        <end position="270"/>
    </location>
</feature>
<organism evidence="4 5">
    <name type="scientific">Cryptolaemus montrouzieri</name>
    <dbReference type="NCBI Taxonomy" id="559131"/>
    <lineage>
        <taxon>Eukaryota</taxon>
        <taxon>Metazoa</taxon>
        <taxon>Ecdysozoa</taxon>
        <taxon>Arthropoda</taxon>
        <taxon>Hexapoda</taxon>
        <taxon>Insecta</taxon>
        <taxon>Pterygota</taxon>
        <taxon>Neoptera</taxon>
        <taxon>Endopterygota</taxon>
        <taxon>Coleoptera</taxon>
        <taxon>Polyphaga</taxon>
        <taxon>Cucujiformia</taxon>
        <taxon>Coccinelloidea</taxon>
        <taxon>Coccinellidae</taxon>
        <taxon>Scymninae</taxon>
        <taxon>Scymnini</taxon>
        <taxon>Cryptolaemus</taxon>
    </lineage>
</organism>
<keyword evidence="2" id="KW-0732">Signal</keyword>
<sequence length="647" mass="73396">MKILGLSIVFLFVFLKSSSGELNLENVFDEIMKSDDIDECIGQFKNLSSLLRSKMIDASAKLLPSGVLDGNLVNLGSFDECLSITAKSEDIYGKYCLATIDVEKLIKAEQSWVMNDTLTLIHQAGENLGKIPSMDNIDILSKLFKFGICLPDKCSSKFIKKHLHLDITDAECYTTLTNSELDTKAIITIGILLVVLAIAIIATIYDVYVRCRRTRPIHPIFIAFSLYTNTLKLVKSSSSTERLTCLDGIKVLSMMWVILGHTYLLMPLIATVDNLVYIGTDWINDTENMFILSATLAVDTFYTIGGLLTVYVFMKSPVLEAKESLKNIPWLYLHRYLRLTPAFAIMILIYGTGLIKYTTNGPKWYLMNETIDNCANNWWAALLYIQNYFGYQNFCMVQSWYLATDFQIFIVAPFILIPLRKWPKYTIRFLYVLAFAGLIGPFCMGYIDKINGIGEGLVSKIYSNNYYFMTYTRFSPYVIGMIVGYNVYKLKAKRDQFVLNMPECLFFWILALGGLVFCIFDGHEVSKHSKDALIDGLYMGFNRAIWSISIALSILLCATGNGKIINTLLSLPIFQVIAKLSYSMYLVHYVVILSVYASSRTPFHVNNFFALSQFTSNFVLTLCISVYLCLLFESPMITIERILFPQL</sequence>
<feature type="signal peptide" evidence="2">
    <location>
        <begin position="1"/>
        <end position="20"/>
    </location>
</feature>
<feature type="transmembrane region" description="Helical" evidence="1">
    <location>
        <begin position="576"/>
        <end position="596"/>
    </location>
</feature>
<dbReference type="EMBL" id="JABFTP020000042">
    <property type="protein sequence ID" value="KAL3271384.1"/>
    <property type="molecule type" value="Genomic_DNA"/>
</dbReference>
<feature type="chain" id="PRO_5044821313" description="Nose resistant-to-fluoxetine protein N-terminal domain-containing protein" evidence="2">
    <location>
        <begin position="21"/>
        <end position="647"/>
    </location>
</feature>
<dbReference type="PANTHER" id="PTHR11161">
    <property type="entry name" value="O-ACYLTRANSFERASE"/>
    <property type="match status" value="1"/>
</dbReference>
<dbReference type="Pfam" id="PF01757">
    <property type="entry name" value="Acyl_transf_3"/>
    <property type="match status" value="1"/>
</dbReference>
<evidence type="ECO:0000256" key="2">
    <source>
        <dbReference type="SAM" id="SignalP"/>
    </source>
</evidence>
<dbReference type="SMART" id="SM00703">
    <property type="entry name" value="NRF"/>
    <property type="match status" value="1"/>
</dbReference>
<dbReference type="InterPro" id="IPR002656">
    <property type="entry name" value="Acyl_transf_3_dom"/>
</dbReference>
<accession>A0ABD2MZE9</accession>
<feature type="domain" description="Nose resistant-to-fluoxetine protein N-terminal" evidence="3">
    <location>
        <begin position="37"/>
        <end position="184"/>
    </location>
</feature>
<keyword evidence="5" id="KW-1185">Reference proteome</keyword>
<dbReference type="Pfam" id="PF20146">
    <property type="entry name" value="NRF"/>
    <property type="match status" value="1"/>
</dbReference>
<feature type="transmembrane region" description="Helical" evidence="1">
    <location>
        <begin position="429"/>
        <end position="447"/>
    </location>
</feature>
<reference evidence="4 5" key="1">
    <citation type="journal article" date="2021" name="BMC Biol.">
        <title>Horizontally acquired antibacterial genes associated with adaptive radiation of ladybird beetles.</title>
        <authorList>
            <person name="Li H.S."/>
            <person name="Tang X.F."/>
            <person name="Huang Y.H."/>
            <person name="Xu Z.Y."/>
            <person name="Chen M.L."/>
            <person name="Du X.Y."/>
            <person name="Qiu B.Y."/>
            <person name="Chen P.T."/>
            <person name="Zhang W."/>
            <person name="Slipinski A."/>
            <person name="Escalona H.E."/>
            <person name="Waterhouse R.M."/>
            <person name="Zwick A."/>
            <person name="Pang H."/>
        </authorList>
    </citation>
    <scope>NUCLEOTIDE SEQUENCE [LARGE SCALE GENOMIC DNA]</scope>
    <source>
        <strain evidence="4">SYSU2018</strain>
    </source>
</reference>
<protein>
    <recommendedName>
        <fullName evidence="3">Nose resistant-to-fluoxetine protein N-terminal domain-containing protein</fullName>
    </recommendedName>
</protein>
<evidence type="ECO:0000313" key="5">
    <source>
        <dbReference type="Proteomes" id="UP001516400"/>
    </source>
</evidence>
<proteinExistence type="predicted"/>
<dbReference type="InterPro" id="IPR006621">
    <property type="entry name" value="Nose-resist-to-fluoxetine_N"/>
</dbReference>
<dbReference type="InterPro" id="IPR052728">
    <property type="entry name" value="O2_lipid_transport_reg"/>
</dbReference>
<dbReference type="AlphaFoldDB" id="A0ABD2MZE9"/>
<feature type="transmembrane region" description="Helical" evidence="1">
    <location>
        <begin position="290"/>
        <end position="314"/>
    </location>
</feature>
<name>A0ABD2MZE9_9CUCU</name>
<feature type="transmembrane region" description="Helical" evidence="1">
    <location>
        <begin position="399"/>
        <end position="417"/>
    </location>
</feature>
<dbReference type="Proteomes" id="UP001516400">
    <property type="component" value="Unassembled WGS sequence"/>
</dbReference>
<feature type="transmembrane region" description="Helical" evidence="1">
    <location>
        <begin position="543"/>
        <end position="564"/>
    </location>
</feature>
<feature type="transmembrane region" description="Helical" evidence="1">
    <location>
        <begin position="505"/>
        <end position="523"/>
    </location>
</feature>
<gene>
    <name evidence="4" type="ORF">HHI36_021868</name>
</gene>